<dbReference type="PROSITE" id="PS51123">
    <property type="entry name" value="OMPA_2"/>
    <property type="match status" value="1"/>
</dbReference>
<dbReference type="Pfam" id="PF00691">
    <property type="entry name" value="OmpA"/>
    <property type="match status" value="1"/>
</dbReference>
<sequence>MKKILFLSLSCAILLSSCVSQKKYDDLLSQYDTAKTELTDAKAKVLDCQVEKDKFAGMVANLEAQNKFLTENHAQSIRQIENLTTLSQSASGNIKDIVAQLSEKDKYINGIRGAMSRKDSINLTLAVHLKSALADGIQDEDIIVNVEKTVVYVEINDKLLFRSGSSTISSKAKNILDKVATVIAGRPEMEVMVEGYTDNLPINTAITKDNWDLSTQRATAVVRILQDDFKIDPKRLIAAGRSEYLPLATNNTAEGRSRNRRTRIVILPKLDQFFDILEQKPDGTPKSE</sequence>
<evidence type="ECO:0000313" key="6">
    <source>
        <dbReference type="Proteomes" id="UP000306229"/>
    </source>
</evidence>
<feature type="coiled-coil region" evidence="2">
    <location>
        <begin position="24"/>
        <end position="79"/>
    </location>
</feature>
<dbReference type="KEGG" id="fbe:FF125_17905"/>
<dbReference type="InterPro" id="IPR006665">
    <property type="entry name" value="OmpA-like"/>
</dbReference>
<dbReference type="GO" id="GO:0016020">
    <property type="term" value="C:membrane"/>
    <property type="evidence" value="ECO:0007669"/>
    <property type="project" value="UniProtKB-UniRule"/>
</dbReference>
<dbReference type="RefSeq" id="WP_138951068.1">
    <property type="nucleotide sequence ID" value="NZ_CP040749.1"/>
</dbReference>
<dbReference type="Gene3D" id="3.30.1330.60">
    <property type="entry name" value="OmpA-like domain"/>
    <property type="match status" value="1"/>
</dbReference>
<feature type="domain" description="OmpA-like" evidence="4">
    <location>
        <begin position="148"/>
        <end position="270"/>
    </location>
</feature>
<dbReference type="SUPFAM" id="SSF103088">
    <property type="entry name" value="OmpA-like"/>
    <property type="match status" value="1"/>
</dbReference>
<dbReference type="CDD" id="cd07185">
    <property type="entry name" value="OmpA_C-like"/>
    <property type="match status" value="1"/>
</dbReference>
<evidence type="ECO:0000256" key="1">
    <source>
        <dbReference type="PROSITE-ProRule" id="PRU00473"/>
    </source>
</evidence>
<gene>
    <name evidence="5" type="ORF">FF125_17905</name>
</gene>
<dbReference type="OrthoDB" id="9815217at2"/>
<protein>
    <recommendedName>
        <fullName evidence="4">OmpA-like domain-containing protein</fullName>
    </recommendedName>
</protein>
<evidence type="ECO:0000256" key="2">
    <source>
        <dbReference type="SAM" id="Coils"/>
    </source>
</evidence>
<dbReference type="PANTHER" id="PTHR30329">
    <property type="entry name" value="STATOR ELEMENT OF FLAGELLAR MOTOR COMPLEX"/>
    <property type="match status" value="1"/>
</dbReference>
<dbReference type="AlphaFoldDB" id="A0A5B7TY76"/>
<keyword evidence="6" id="KW-1185">Reference proteome</keyword>
<dbReference type="PROSITE" id="PS51257">
    <property type="entry name" value="PROKAR_LIPOPROTEIN"/>
    <property type="match status" value="1"/>
</dbReference>
<feature type="signal peptide" evidence="3">
    <location>
        <begin position="1"/>
        <end position="22"/>
    </location>
</feature>
<evidence type="ECO:0000256" key="3">
    <source>
        <dbReference type="SAM" id="SignalP"/>
    </source>
</evidence>
<keyword evidence="3" id="KW-0732">Signal</keyword>
<accession>A0A5B7TY76</accession>
<dbReference type="InterPro" id="IPR050330">
    <property type="entry name" value="Bact_OuterMem_StrucFunc"/>
</dbReference>
<dbReference type="PANTHER" id="PTHR30329:SF21">
    <property type="entry name" value="LIPOPROTEIN YIAD-RELATED"/>
    <property type="match status" value="1"/>
</dbReference>
<reference evidence="5 6" key="1">
    <citation type="submission" date="2019-05" db="EMBL/GenBank/DDBJ databases">
        <title>Algicella ahnfeltiae gen. nov., sp. nov., a novel marine bacterium of the family Flavobacteriaceae isolated from a red alga.</title>
        <authorList>
            <person name="Nedashkovskaya O.I."/>
            <person name="Kukhlevskiy A.D."/>
            <person name="Kim S.-G."/>
            <person name="Zhukova N.V."/>
            <person name="Mikhailov V.V."/>
        </authorList>
    </citation>
    <scope>NUCLEOTIDE SEQUENCE [LARGE SCALE GENOMIC DNA]</scope>
    <source>
        <strain evidence="5 6">10Alg115</strain>
    </source>
</reference>
<keyword evidence="1" id="KW-0472">Membrane</keyword>
<dbReference type="InterPro" id="IPR036737">
    <property type="entry name" value="OmpA-like_sf"/>
</dbReference>
<proteinExistence type="predicted"/>
<dbReference type="EMBL" id="CP040749">
    <property type="protein sequence ID" value="QCX40231.1"/>
    <property type="molecule type" value="Genomic_DNA"/>
</dbReference>
<feature type="chain" id="PRO_5023045059" description="OmpA-like domain-containing protein" evidence="3">
    <location>
        <begin position="23"/>
        <end position="288"/>
    </location>
</feature>
<dbReference type="Proteomes" id="UP000306229">
    <property type="component" value="Chromosome"/>
</dbReference>
<organism evidence="5 6">
    <name type="scientific">Aureibaculum algae</name>
    <dbReference type="NCBI Taxonomy" id="2584122"/>
    <lineage>
        <taxon>Bacteria</taxon>
        <taxon>Pseudomonadati</taxon>
        <taxon>Bacteroidota</taxon>
        <taxon>Flavobacteriia</taxon>
        <taxon>Flavobacteriales</taxon>
        <taxon>Flavobacteriaceae</taxon>
        <taxon>Aureibaculum</taxon>
    </lineage>
</organism>
<keyword evidence="2" id="KW-0175">Coiled coil</keyword>
<evidence type="ECO:0000313" key="5">
    <source>
        <dbReference type="EMBL" id="QCX40231.1"/>
    </source>
</evidence>
<name>A0A5B7TY76_9FLAO</name>
<evidence type="ECO:0000259" key="4">
    <source>
        <dbReference type="PROSITE" id="PS51123"/>
    </source>
</evidence>